<dbReference type="RefSeq" id="WP_391935983.1">
    <property type="nucleotide sequence ID" value="NZ_JBIBSM010000012.1"/>
</dbReference>
<reference evidence="1 2" key="1">
    <citation type="submission" date="2024-10" db="EMBL/GenBank/DDBJ databases">
        <title>The Natural Products Discovery Center: Release of the First 8490 Sequenced Strains for Exploring Actinobacteria Biosynthetic Diversity.</title>
        <authorList>
            <person name="Kalkreuter E."/>
            <person name="Kautsar S.A."/>
            <person name="Yang D."/>
            <person name="Bader C.D."/>
            <person name="Teijaro C.N."/>
            <person name="Fluegel L."/>
            <person name="Davis C.M."/>
            <person name="Simpson J.R."/>
            <person name="Lauterbach L."/>
            <person name="Steele A.D."/>
            <person name="Gui C."/>
            <person name="Meng S."/>
            <person name="Li G."/>
            <person name="Viehrig K."/>
            <person name="Ye F."/>
            <person name="Su P."/>
            <person name="Kiefer A.F."/>
            <person name="Nichols A."/>
            <person name="Cepeda A.J."/>
            <person name="Yan W."/>
            <person name="Fan B."/>
            <person name="Jiang Y."/>
            <person name="Adhikari A."/>
            <person name="Zheng C.-J."/>
            <person name="Schuster L."/>
            <person name="Cowan T.M."/>
            <person name="Smanski M.J."/>
            <person name="Chevrette M.G."/>
            <person name="De Carvalho L.P.S."/>
            <person name="Shen B."/>
        </authorList>
    </citation>
    <scope>NUCLEOTIDE SEQUENCE [LARGE SCALE GENOMIC DNA]</scope>
    <source>
        <strain evidence="1 2">NPDC015755</strain>
    </source>
</reference>
<protein>
    <submittedName>
        <fullName evidence="1">SRPBCC family protein</fullName>
    </submittedName>
</protein>
<dbReference type="Pfam" id="PF10604">
    <property type="entry name" value="Polyketide_cyc2"/>
    <property type="match status" value="1"/>
</dbReference>
<proteinExistence type="predicted"/>
<sequence>MARRPPHRSALRSGRRLDPVELEFASSAPVRLVFTAALAAPPSAVHRSLAEEVGSWPSWFRAVVSAMPTGGGAGRAVRLRGGVFFQETIMAREPDTRYAYRVDETNAPAVRAMLEEWVLSPVGSGTRVRWTMAADGPSAFLTAMRLARPGVGVSFRDAMRRLDRRLIPARHPSPGTGR</sequence>
<keyword evidence="2" id="KW-1185">Reference proteome</keyword>
<evidence type="ECO:0000313" key="1">
    <source>
        <dbReference type="EMBL" id="MFF8278914.1"/>
    </source>
</evidence>
<dbReference type="InterPro" id="IPR019587">
    <property type="entry name" value="Polyketide_cyclase/dehydratase"/>
</dbReference>
<dbReference type="Proteomes" id="UP001603013">
    <property type="component" value="Unassembled WGS sequence"/>
</dbReference>
<accession>A0ABW6YGD8</accession>
<evidence type="ECO:0000313" key="2">
    <source>
        <dbReference type="Proteomes" id="UP001603013"/>
    </source>
</evidence>
<dbReference type="Gene3D" id="3.30.530.20">
    <property type="match status" value="1"/>
</dbReference>
<organism evidence="1 2">
    <name type="scientific">Streptomyces lateritius</name>
    <dbReference type="NCBI Taxonomy" id="67313"/>
    <lineage>
        <taxon>Bacteria</taxon>
        <taxon>Bacillati</taxon>
        <taxon>Actinomycetota</taxon>
        <taxon>Actinomycetes</taxon>
        <taxon>Kitasatosporales</taxon>
        <taxon>Streptomycetaceae</taxon>
        <taxon>Streptomyces</taxon>
    </lineage>
</organism>
<dbReference type="SUPFAM" id="SSF55961">
    <property type="entry name" value="Bet v1-like"/>
    <property type="match status" value="1"/>
</dbReference>
<comment type="caution">
    <text evidence="1">The sequence shown here is derived from an EMBL/GenBank/DDBJ whole genome shotgun (WGS) entry which is preliminary data.</text>
</comment>
<dbReference type="InterPro" id="IPR023393">
    <property type="entry name" value="START-like_dom_sf"/>
</dbReference>
<dbReference type="CDD" id="cd07821">
    <property type="entry name" value="PYR_PYL_RCAR_like"/>
    <property type="match status" value="1"/>
</dbReference>
<gene>
    <name evidence="1" type="ORF">ACF05T_22790</name>
</gene>
<name>A0ABW6YGD8_9ACTN</name>
<dbReference type="EMBL" id="JBIBSM010000012">
    <property type="protein sequence ID" value="MFF8278914.1"/>
    <property type="molecule type" value="Genomic_DNA"/>
</dbReference>